<feature type="DNA-binding region" description="H-T-H motif" evidence="4">
    <location>
        <begin position="51"/>
        <end position="70"/>
    </location>
</feature>
<keyword evidence="1" id="KW-0805">Transcription regulation</keyword>
<name>A0ABY8BZL8_9MICO</name>
<dbReference type="Gene3D" id="1.10.357.10">
    <property type="entry name" value="Tetracycline Repressor, domain 2"/>
    <property type="match status" value="1"/>
</dbReference>
<evidence type="ECO:0000256" key="5">
    <source>
        <dbReference type="SAM" id="MobiDB-lite"/>
    </source>
</evidence>
<gene>
    <name evidence="7" type="ORF">PU630_03380</name>
</gene>
<dbReference type="PROSITE" id="PS50977">
    <property type="entry name" value="HTH_TETR_2"/>
    <property type="match status" value="1"/>
</dbReference>
<evidence type="ECO:0000256" key="2">
    <source>
        <dbReference type="ARBA" id="ARBA00023125"/>
    </source>
</evidence>
<feature type="domain" description="HTH tetR-type" evidence="6">
    <location>
        <begin position="28"/>
        <end position="88"/>
    </location>
</feature>
<dbReference type="Pfam" id="PF02909">
    <property type="entry name" value="TetR_C_1"/>
    <property type="match status" value="1"/>
</dbReference>
<dbReference type="RefSeq" id="WP_275278947.1">
    <property type="nucleotide sequence ID" value="NZ_CP119108.1"/>
</dbReference>
<evidence type="ECO:0000256" key="4">
    <source>
        <dbReference type="PROSITE-ProRule" id="PRU00335"/>
    </source>
</evidence>
<proteinExistence type="predicted"/>
<evidence type="ECO:0000256" key="3">
    <source>
        <dbReference type="ARBA" id="ARBA00023163"/>
    </source>
</evidence>
<dbReference type="InterPro" id="IPR001647">
    <property type="entry name" value="HTH_TetR"/>
</dbReference>
<dbReference type="EMBL" id="CP119108">
    <property type="protein sequence ID" value="WEG09623.1"/>
    <property type="molecule type" value="Genomic_DNA"/>
</dbReference>
<dbReference type="InterPro" id="IPR009057">
    <property type="entry name" value="Homeodomain-like_sf"/>
</dbReference>
<keyword evidence="8" id="KW-1185">Reference proteome</keyword>
<evidence type="ECO:0000313" key="8">
    <source>
        <dbReference type="Proteomes" id="UP001214553"/>
    </source>
</evidence>
<evidence type="ECO:0000259" key="6">
    <source>
        <dbReference type="PROSITE" id="PS50977"/>
    </source>
</evidence>
<reference evidence="7 8" key="1">
    <citation type="submission" date="2023-03" db="EMBL/GenBank/DDBJ databases">
        <title>Genome sequence of Microbacterium sp. KACC 23027.</title>
        <authorList>
            <person name="Kim S."/>
            <person name="Heo J."/>
            <person name="Kwon S.-W."/>
        </authorList>
    </citation>
    <scope>NUCLEOTIDE SEQUENCE [LARGE SCALE GENOMIC DNA]</scope>
    <source>
        <strain evidence="7 8">KACC 23027</strain>
    </source>
</reference>
<accession>A0ABY8BZL8</accession>
<keyword evidence="2 4" id="KW-0238">DNA-binding</keyword>
<dbReference type="Proteomes" id="UP001214553">
    <property type="component" value="Chromosome"/>
</dbReference>
<dbReference type="InterPro" id="IPR050109">
    <property type="entry name" value="HTH-type_TetR-like_transc_reg"/>
</dbReference>
<dbReference type="PANTHER" id="PTHR30055">
    <property type="entry name" value="HTH-TYPE TRANSCRIPTIONAL REGULATOR RUTR"/>
    <property type="match status" value="1"/>
</dbReference>
<dbReference type="Gene3D" id="1.10.10.60">
    <property type="entry name" value="Homeodomain-like"/>
    <property type="match status" value="1"/>
</dbReference>
<dbReference type="Pfam" id="PF00440">
    <property type="entry name" value="TetR_N"/>
    <property type="match status" value="1"/>
</dbReference>
<feature type="region of interest" description="Disordered" evidence="5">
    <location>
        <begin position="250"/>
        <end position="300"/>
    </location>
</feature>
<keyword evidence="3" id="KW-0804">Transcription</keyword>
<organism evidence="7 8">
    <name type="scientific">Microbacterium horticulturae</name>
    <dbReference type="NCBI Taxonomy" id="3028316"/>
    <lineage>
        <taxon>Bacteria</taxon>
        <taxon>Bacillati</taxon>
        <taxon>Actinomycetota</taxon>
        <taxon>Actinomycetes</taxon>
        <taxon>Micrococcales</taxon>
        <taxon>Microbacteriaceae</taxon>
        <taxon>Microbacterium</taxon>
    </lineage>
</organism>
<evidence type="ECO:0000313" key="7">
    <source>
        <dbReference type="EMBL" id="WEG09623.1"/>
    </source>
</evidence>
<sequence>MSEQPELPRGIALAWGVAANPQRGPKREMSVEKIVDAAIDLADAEGLTAVSMSAVASRLGFTPMSLYRYVTAKDELTLLMQETALGAPPDDVNEAESWRERLTVYHDALMGSYLAHPWVLELPLATLTVTPNSAAWLDAGIAALVGTPLDDDARLSTTLLVSGHARSAAAVVAEQHRGADFGGVDTDGEGGVLDALVTADAFPDLRRAIDAGVLQSGTDPFRFGLERILDGIAAYLAGPNVGETAAALPARADDSDVHGDKKYREARKAVREAEKALRAARTHQRQTLRDARERQAKRAT</sequence>
<evidence type="ECO:0000256" key="1">
    <source>
        <dbReference type="ARBA" id="ARBA00023015"/>
    </source>
</evidence>
<dbReference type="SUPFAM" id="SSF48498">
    <property type="entry name" value="Tetracyclin repressor-like, C-terminal domain"/>
    <property type="match status" value="1"/>
</dbReference>
<dbReference type="PANTHER" id="PTHR30055:SF151">
    <property type="entry name" value="TRANSCRIPTIONAL REGULATORY PROTEIN"/>
    <property type="match status" value="1"/>
</dbReference>
<feature type="compositionally biased region" description="Basic and acidic residues" evidence="5">
    <location>
        <begin position="251"/>
        <end position="277"/>
    </location>
</feature>
<dbReference type="SUPFAM" id="SSF46689">
    <property type="entry name" value="Homeodomain-like"/>
    <property type="match status" value="1"/>
</dbReference>
<dbReference type="InterPro" id="IPR004111">
    <property type="entry name" value="Repressor_TetR_C"/>
</dbReference>
<dbReference type="InterPro" id="IPR036271">
    <property type="entry name" value="Tet_transcr_reg_TetR-rel_C_sf"/>
</dbReference>
<protein>
    <submittedName>
        <fullName evidence="7">TetR/AcrR family transcriptional regulator</fullName>
    </submittedName>
</protein>
<feature type="compositionally biased region" description="Basic and acidic residues" evidence="5">
    <location>
        <begin position="287"/>
        <end position="300"/>
    </location>
</feature>